<sequence>MFSLLTFVLLCVVSREIRAIDEELETDQFIDALCVPDTMKAIAHCADLLPQMGKETVYNCGKNVSHIFQDNMLSAAETFCDREDIRDLLFLCWEKGLSELYETSREEKVDEDISKGMDDFQACLQDVLDGLFEE</sequence>
<dbReference type="Proteomes" id="UP001497382">
    <property type="component" value="Unassembled WGS sequence"/>
</dbReference>
<accession>A0AAV2AGZ8</accession>
<evidence type="ECO:0000313" key="2">
    <source>
        <dbReference type="EMBL" id="CAL1283228.1"/>
    </source>
</evidence>
<feature type="signal peptide" evidence="1">
    <location>
        <begin position="1"/>
        <end position="19"/>
    </location>
</feature>
<protein>
    <recommendedName>
        <fullName evidence="4">Secreted protein</fullName>
    </recommendedName>
</protein>
<evidence type="ECO:0008006" key="4">
    <source>
        <dbReference type="Google" id="ProtNLM"/>
    </source>
</evidence>
<evidence type="ECO:0000313" key="3">
    <source>
        <dbReference type="Proteomes" id="UP001497382"/>
    </source>
</evidence>
<comment type="caution">
    <text evidence="2">The sequence shown here is derived from an EMBL/GenBank/DDBJ whole genome shotgun (WGS) entry which is preliminary data.</text>
</comment>
<reference evidence="2 3" key="1">
    <citation type="submission" date="2024-04" db="EMBL/GenBank/DDBJ databases">
        <authorList>
            <person name="Rising A."/>
            <person name="Reimegard J."/>
            <person name="Sonavane S."/>
            <person name="Akerstrom W."/>
            <person name="Nylinder S."/>
            <person name="Hedman E."/>
            <person name="Kallberg Y."/>
        </authorList>
    </citation>
    <scope>NUCLEOTIDE SEQUENCE [LARGE SCALE GENOMIC DNA]</scope>
</reference>
<keyword evidence="3" id="KW-1185">Reference proteome</keyword>
<gene>
    <name evidence="2" type="ORF">LARSCL_LOCUS12466</name>
</gene>
<name>A0AAV2AGZ8_9ARAC</name>
<keyword evidence="1" id="KW-0732">Signal</keyword>
<organism evidence="2 3">
    <name type="scientific">Larinioides sclopetarius</name>
    <dbReference type="NCBI Taxonomy" id="280406"/>
    <lineage>
        <taxon>Eukaryota</taxon>
        <taxon>Metazoa</taxon>
        <taxon>Ecdysozoa</taxon>
        <taxon>Arthropoda</taxon>
        <taxon>Chelicerata</taxon>
        <taxon>Arachnida</taxon>
        <taxon>Araneae</taxon>
        <taxon>Araneomorphae</taxon>
        <taxon>Entelegynae</taxon>
        <taxon>Araneoidea</taxon>
        <taxon>Araneidae</taxon>
        <taxon>Larinioides</taxon>
    </lineage>
</organism>
<feature type="chain" id="PRO_5043539216" description="Secreted protein" evidence="1">
    <location>
        <begin position="20"/>
        <end position="134"/>
    </location>
</feature>
<dbReference type="EMBL" id="CAXIEN010000165">
    <property type="protein sequence ID" value="CAL1283228.1"/>
    <property type="molecule type" value="Genomic_DNA"/>
</dbReference>
<dbReference type="AlphaFoldDB" id="A0AAV2AGZ8"/>
<proteinExistence type="predicted"/>
<evidence type="ECO:0000256" key="1">
    <source>
        <dbReference type="SAM" id="SignalP"/>
    </source>
</evidence>